<reference evidence="2" key="1">
    <citation type="submission" date="2021-01" db="EMBL/GenBank/DDBJ databases">
        <authorList>
            <person name="Corre E."/>
            <person name="Pelletier E."/>
            <person name="Niang G."/>
            <person name="Scheremetjew M."/>
            <person name="Finn R."/>
            <person name="Kale V."/>
            <person name="Holt S."/>
            <person name="Cochrane G."/>
            <person name="Meng A."/>
            <person name="Brown T."/>
            <person name="Cohen L."/>
        </authorList>
    </citation>
    <scope>NUCLEOTIDE SEQUENCE</scope>
    <source>
        <strain evidence="2">308</strain>
    </source>
</reference>
<evidence type="ECO:0000313" key="2">
    <source>
        <dbReference type="EMBL" id="CAD8877349.1"/>
    </source>
</evidence>
<organism evidence="2">
    <name type="scientific">Corethron hystrix</name>
    <dbReference type="NCBI Taxonomy" id="216773"/>
    <lineage>
        <taxon>Eukaryota</taxon>
        <taxon>Sar</taxon>
        <taxon>Stramenopiles</taxon>
        <taxon>Ochrophyta</taxon>
        <taxon>Bacillariophyta</taxon>
        <taxon>Coscinodiscophyceae</taxon>
        <taxon>Corethrophycidae</taxon>
        <taxon>Corethrales</taxon>
        <taxon>Corethraceae</taxon>
        <taxon>Corethron</taxon>
    </lineage>
</organism>
<dbReference type="InterPro" id="IPR016187">
    <property type="entry name" value="CTDL_fold"/>
</dbReference>
<proteinExistence type="predicted"/>
<protein>
    <recommendedName>
        <fullName evidence="1">C-type lectin domain-containing protein</fullName>
    </recommendedName>
</protein>
<dbReference type="EMBL" id="HBFR01006314">
    <property type="protein sequence ID" value="CAD8877349.1"/>
    <property type="molecule type" value="Transcribed_RNA"/>
</dbReference>
<gene>
    <name evidence="2" type="ORF">CHYS00102_LOCUS4533</name>
</gene>
<dbReference type="PROSITE" id="PS50041">
    <property type="entry name" value="C_TYPE_LECTIN_2"/>
    <property type="match status" value="1"/>
</dbReference>
<dbReference type="Gene3D" id="3.10.100.10">
    <property type="entry name" value="Mannose-Binding Protein A, subunit A"/>
    <property type="match status" value="1"/>
</dbReference>
<accession>A0A7S1B7G8</accession>
<name>A0A7S1B7G8_9STRA</name>
<dbReference type="CDD" id="cd00037">
    <property type="entry name" value="CLECT"/>
    <property type="match status" value="1"/>
</dbReference>
<dbReference type="InterPro" id="IPR016186">
    <property type="entry name" value="C-type_lectin-like/link_sf"/>
</dbReference>
<dbReference type="SUPFAM" id="SSF56436">
    <property type="entry name" value="C-type lectin-like"/>
    <property type="match status" value="1"/>
</dbReference>
<dbReference type="AlphaFoldDB" id="A0A7S1B7G8"/>
<evidence type="ECO:0000259" key="1">
    <source>
        <dbReference type="PROSITE" id="PS50041"/>
    </source>
</evidence>
<sequence>MFVDHYYISARGEFTTLKPTALAFLKNNDLVAFIQACGPTYIRSTRKQAEFAGIFLFFSQETDPELLDAMVSRFTTFSNAGPNSGNTVLLQNLPGMRSMIVKTRASGLAVPISGNYDVSRLYPHSIEAFEDALELAYSLMLLENSGIYKSIEVVPWTSNHLLHSALNLNSRITQIFCYNVNRTQVPCDSPDTVTITDIDVPPVVKIFNFMANAEHVANMQYILNVKTASYNVKVKCASALDAIPFAQRILYLAKNGIAQRSRTDYLMAQELRDELIGEDGMGELHQIRALLNYRELYYMPCIHALGRSSGGVANNIFASQHWMDLPECNHHSCLYPTSEATMTSGELECEFQTDQNRLEYRVENYCPPQLVESLHIRCHGDSLSVGEALYPDEYICSQDGKFEYGLSSEGQVVIRDVLDNIVTPLSDSRYGNNVYIELTSNGTLELFNDLDRPPTQIRHKKYINRRPRPGHTSLWQVGEQCPYEHCQESRLKIQNLDITTVEIFQTENESTPYRIIPMSDNFSVWYNGYAYVLNSRGYTYATHTKIAQLYNGHLTWIENEKEWNFLKNYIFHFDDNVYIGLSFDEISLTWAGDNTTDRFYHYCSNDPPSTDTGDTGYAIQMTVNQGCYETSDFNVERPAIYKIEMPTQPSQSSCIHLNLDRRLMEPNENSWCRPASWYMGYGQFGDGPYTRERCEETCRAAEGVTACDHFNIYCRWYKDPMGNLLANSGSTCWMKKEYEYDNAGEPVCFPESSGVCTPSPTGNTCYFNGNHGTGFVKTKSEAASFCTGRMSINGRIGRLATRNEVCPRRQSREFISISQGHRGQDTPLSFIPPSWYPIQTEFDTEYLVYDPSAPYSDYCATHRELHSGELFDSDHFAHNMDPFRKHIICGQDCPLDNKCLFGPDDGVMWSRTWSDHENFCEIHGGELATEEDWCTNDVPYEQPSHTWSNNNELRDGNYFNLAPLRTQGQYIVVDDKYSTRICRRYDTLRRYPHEFATTTLKGSSDSWHILCIGV</sequence>
<dbReference type="InterPro" id="IPR001304">
    <property type="entry name" value="C-type_lectin-like"/>
</dbReference>
<feature type="domain" description="C-type lectin" evidence="1">
    <location>
        <begin position="526"/>
        <end position="642"/>
    </location>
</feature>